<gene>
    <name evidence="2" type="ORF">US62_C0027G0004</name>
</gene>
<dbReference type="InterPro" id="IPR043725">
    <property type="entry name" value="DUF5667"/>
</dbReference>
<protein>
    <recommendedName>
        <fullName evidence="1">DUF5667 domain-containing protein</fullName>
    </recommendedName>
</protein>
<evidence type="ECO:0000313" key="3">
    <source>
        <dbReference type="Proteomes" id="UP000034603"/>
    </source>
</evidence>
<evidence type="ECO:0000313" key="2">
    <source>
        <dbReference type="EMBL" id="KKQ44349.1"/>
    </source>
</evidence>
<organism evidence="2 3">
    <name type="scientific">Candidatus Woesebacteria bacterium GW2011_GWA1_37_8</name>
    <dbReference type="NCBI Taxonomy" id="1618546"/>
    <lineage>
        <taxon>Bacteria</taxon>
        <taxon>Candidatus Woeseibacteriota</taxon>
    </lineage>
</organism>
<dbReference type="Proteomes" id="UP000034603">
    <property type="component" value="Unassembled WGS sequence"/>
</dbReference>
<dbReference type="EMBL" id="LBTR01000027">
    <property type="protein sequence ID" value="KKQ44349.1"/>
    <property type="molecule type" value="Genomic_DNA"/>
</dbReference>
<reference evidence="2 3" key="1">
    <citation type="journal article" date="2015" name="Nature">
        <title>rRNA introns, odd ribosomes, and small enigmatic genomes across a large radiation of phyla.</title>
        <authorList>
            <person name="Brown C.T."/>
            <person name="Hug L.A."/>
            <person name="Thomas B.C."/>
            <person name="Sharon I."/>
            <person name="Castelle C.J."/>
            <person name="Singh A."/>
            <person name="Wilkins M.J."/>
            <person name="Williams K.H."/>
            <person name="Banfield J.F."/>
        </authorList>
    </citation>
    <scope>NUCLEOTIDE SEQUENCE [LARGE SCALE GENOMIC DNA]</scope>
</reference>
<comment type="caution">
    <text evidence="2">The sequence shown here is derived from an EMBL/GenBank/DDBJ whole genome shotgun (WGS) entry which is preliminary data.</text>
</comment>
<proteinExistence type="predicted"/>
<accession>A0A0G0K5I1</accession>
<evidence type="ECO:0000259" key="1">
    <source>
        <dbReference type="Pfam" id="PF18915"/>
    </source>
</evidence>
<dbReference type="AlphaFoldDB" id="A0A0G0K5I1"/>
<feature type="domain" description="DUF5667" evidence="1">
    <location>
        <begin position="59"/>
        <end position="168"/>
    </location>
</feature>
<name>A0A0G0K5I1_9BACT</name>
<dbReference type="Pfam" id="PF18915">
    <property type="entry name" value="DUF5667"/>
    <property type="match status" value="1"/>
</dbReference>
<sequence>MVKNVLFSILLVALAFSVLFLSILRTASVRYEFGETTNTLPKKNIDSQVDYFLAYPGKVLPDSFLWPLKVLRDKIWFIITTDQGKKADLLLLFADKRLASAKLLFEKGKPEIAFATLEKSQQYLIEAGEKESKNFQDGLDTSGFSIRYAKASLKHFEVMEQILITAPDDAKPKIIELQNIPKKEFEHARNDLLEKGLVPPNNPFNWQ</sequence>